<accession>A0A1W0X6X2</accession>
<dbReference type="OrthoDB" id="2414509at2759"/>
<evidence type="ECO:0000256" key="2">
    <source>
        <dbReference type="SAM" id="MobiDB-lite"/>
    </source>
</evidence>
<evidence type="ECO:0000313" key="4">
    <source>
        <dbReference type="Proteomes" id="UP000192578"/>
    </source>
</evidence>
<comment type="caution">
    <text evidence="3">The sequence shown here is derived from an EMBL/GenBank/DDBJ whole genome shotgun (WGS) entry which is preliminary data.</text>
</comment>
<keyword evidence="1" id="KW-0175">Coiled coil</keyword>
<reference evidence="4" key="1">
    <citation type="submission" date="2017-01" db="EMBL/GenBank/DDBJ databases">
        <title>Comparative genomics of anhydrobiosis in the tardigrade Hypsibius dujardini.</title>
        <authorList>
            <person name="Yoshida Y."/>
            <person name="Koutsovoulos G."/>
            <person name="Laetsch D."/>
            <person name="Stevens L."/>
            <person name="Kumar S."/>
            <person name="Horikawa D."/>
            <person name="Ishino K."/>
            <person name="Komine S."/>
            <person name="Tomita M."/>
            <person name="Blaxter M."/>
            <person name="Arakawa K."/>
        </authorList>
    </citation>
    <scope>NUCLEOTIDE SEQUENCE [LARGE SCALE GENOMIC DNA]</scope>
    <source>
        <strain evidence="4">Z151</strain>
    </source>
</reference>
<sequence>MSAKESPPPPARRKNVRWKNSLAEEFLLDWMEIPGNWESYKGTMTVKNGRSRRGTSAKTKDAVVKEIHRFLIDSGINGDDVTVTSVRNKLCDMENTWKEANVMLKQTGEGLDDRDAIVESLKDKVLQKCPLWERLDPLFRDRPGMLPPFTGDNMDTSGDVQRNLLGCAEESKDEEGIDTDTAGGNESGGSLSGPDSEDDYISKNGELSEHKSTYGSAKTKHQRSASKTSTAKNAKSRGSGKVVSLADTLQEMNDQRKRHDAAKLRLQEKKMELKHEQTIQKLQLQHEESKQVNEIRAMEVKNQRLMLLLEYRKAGLELPEGF</sequence>
<dbReference type="EMBL" id="MTYJ01000014">
    <property type="protein sequence ID" value="OQV23001.1"/>
    <property type="molecule type" value="Genomic_DNA"/>
</dbReference>
<proteinExistence type="predicted"/>
<dbReference type="Proteomes" id="UP000192578">
    <property type="component" value="Unassembled WGS sequence"/>
</dbReference>
<name>A0A1W0X6X2_HYPEX</name>
<feature type="region of interest" description="Disordered" evidence="2">
    <location>
        <begin position="169"/>
        <end position="243"/>
    </location>
</feature>
<protein>
    <submittedName>
        <fullName evidence="3">Uncharacterized protein</fullName>
    </submittedName>
</protein>
<evidence type="ECO:0000313" key="3">
    <source>
        <dbReference type="EMBL" id="OQV23001.1"/>
    </source>
</evidence>
<dbReference type="PANTHER" id="PTHR33324">
    <property type="entry name" value="EXPRESSED PROTEIN"/>
    <property type="match status" value="1"/>
</dbReference>
<dbReference type="PANTHER" id="PTHR33324:SF2">
    <property type="entry name" value="MYB_SANT-LIKE DNA-BINDING DOMAIN-CONTAINING PROTEIN"/>
    <property type="match status" value="1"/>
</dbReference>
<dbReference type="AlphaFoldDB" id="A0A1W0X6X2"/>
<feature type="coiled-coil region" evidence="1">
    <location>
        <begin position="245"/>
        <end position="276"/>
    </location>
</feature>
<keyword evidence="4" id="KW-1185">Reference proteome</keyword>
<organism evidence="3 4">
    <name type="scientific">Hypsibius exemplaris</name>
    <name type="common">Freshwater tardigrade</name>
    <dbReference type="NCBI Taxonomy" id="2072580"/>
    <lineage>
        <taxon>Eukaryota</taxon>
        <taxon>Metazoa</taxon>
        <taxon>Ecdysozoa</taxon>
        <taxon>Tardigrada</taxon>
        <taxon>Eutardigrada</taxon>
        <taxon>Parachela</taxon>
        <taxon>Hypsibioidea</taxon>
        <taxon>Hypsibiidae</taxon>
        <taxon>Hypsibius</taxon>
    </lineage>
</organism>
<evidence type="ECO:0000256" key="1">
    <source>
        <dbReference type="SAM" id="Coils"/>
    </source>
</evidence>
<gene>
    <name evidence="3" type="ORF">BV898_03051</name>
</gene>